<name>A0A6A5TM86_9PLEO</name>
<dbReference type="Proteomes" id="UP000800035">
    <property type="component" value="Unassembled WGS sequence"/>
</dbReference>
<evidence type="ECO:0000256" key="1">
    <source>
        <dbReference type="SAM" id="Phobius"/>
    </source>
</evidence>
<evidence type="ECO:0000313" key="2">
    <source>
        <dbReference type="EMBL" id="KAF1950047.1"/>
    </source>
</evidence>
<gene>
    <name evidence="2" type="ORF">CC80DRAFT_248041</name>
</gene>
<protein>
    <submittedName>
        <fullName evidence="2">Uncharacterized protein</fullName>
    </submittedName>
</protein>
<organism evidence="2 3">
    <name type="scientific">Byssothecium circinans</name>
    <dbReference type="NCBI Taxonomy" id="147558"/>
    <lineage>
        <taxon>Eukaryota</taxon>
        <taxon>Fungi</taxon>
        <taxon>Dikarya</taxon>
        <taxon>Ascomycota</taxon>
        <taxon>Pezizomycotina</taxon>
        <taxon>Dothideomycetes</taxon>
        <taxon>Pleosporomycetidae</taxon>
        <taxon>Pleosporales</taxon>
        <taxon>Massarineae</taxon>
        <taxon>Massarinaceae</taxon>
        <taxon>Byssothecium</taxon>
    </lineage>
</organism>
<feature type="transmembrane region" description="Helical" evidence="1">
    <location>
        <begin position="63"/>
        <end position="87"/>
    </location>
</feature>
<reference evidence="2" key="1">
    <citation type="journal article" date="2020" name="Stud. Mycol.">
        <title>101 Dothideomycetes genomes: a test case for predicting lifestyles and emergence of pathogens.</title>
        <authorList>
            <person name="Haridas S."/>
            <person name="Albert R."/>
            <person name="Binder M."/>
            <person name="Bloem J."/>
            <person name="Labutti K."/>
            <person name="Salamov A."/>
            <person name="Andreopoulos B."/>
            <person name="Baker S."/>
            <person name="Barry K."/>
            <person name="Bills G."/>
            <person name="Bluhm B."/>
            <person name="Cannon C."/>
            <person name="Castanera R."/>
            <person name="Culley D."/>
            <person name="Daum C."/>
            <person name="Ezra D."/>
            <person name="Gonzalez J."/>
            <person name="Henrissat B."/>
            <person name="Kuo A."/>
            <person name="Liang C."/>
            <person name="Lipzen A."/>
            <person name="Lutzoni F."/>
            <person name="Magnuson J."/>
            <person name="Mondo S."/>
            <person name="Nolan M."/>
            <person name="Ohm R."/>
            <person name="Pangilinan J."/>
            <person name="Park H.-J."/>
            <person name="Ramirez L."/>
            <person name="Alfaro M."/>
            <person name="Sun H."/>
            <person name="Tritt A."/>
            <person name="Yoshinaga Y."/>
            <person name="Zwiers L.-H."/>
            <person name="Turgeon B."/>
            <person name="Goodwin S."/>
            <person name="Spatafora J."/>
            <person name="Crous P."/>
            <person name="Grigoriev I."/>
        </authorList>
    </citation>
    <scope>NUCLEOTIDE SEQUENCE</scope>
    <source>
        <strain evidence="2">CBS 675.92</strain>
    </source>
</reference>
<proteinExistence type="predicted"/>
<keyword evidence="1" id="KW-0472">Membrane</keyword>
<evidence type="ECO:0000313" key="3">
    <source>
        <dbReference type="Proteomes" id="UP000800035"/>
    </source>
</evidence>
<feature type="transmembrane region" description="Helical" evidence="1">
    <location>
        <begin position="93"/>
        <end position="112"/>
    </location>
</feature>
<dbReference type="EMBL" id="ML977029">
    <property type="protein sequence ID" value="KAF1950047.1"/>
    <property type="molecule type" value="Genomic_DNA"/>
</dbReference>
<sequence>MYSHASVAWLHFPWFGPAKVLQHFCPSTVQTHLKKDDTVLKCNIAFFRLIGNRIGSFLGQLRVFFTMYGMGLAGVQQVGGWVTLLNILFRSTIFLAFLLSSMYNLFLGLLLLRCRRMVSGSHDREGTSSLFTHCAAFSNKAVQKHFADSTTIAVIPACSTLSNSFCANVPILRLSAHPESSAMKCLVKKLGWDFPSV</sequence>
<keyword evidence="1" id="KW-0812">Transmembrane</keyword>
<keyword evidence="1" id="KW-1133">Transmembrane helix</keyword>
<dbReference type="AlphaFoldDB" id="A0A6A5TM86"/>
<keyword evidence="3" id="KW-1185">Reference proteome</keyword>
<accession>A0A6A5TM86</accession>